<reference evidence="9 10" key="1">
    <citation type="submission" date="2018-05" db="EMBL/GenBank/DDBJ databases">
        <title>Rhodobacteraceae gen. nov., sp. nov. isolated from sea water.</title>
        <authorList>
            <person name="Ren Y."/>
        </authorList>
    </citation>
    <scope>NUCLEOTIDE SEQUENCE [LARGE SCALE GENOMIC DNA]</scope>
    <source>
        <strain evidence="9 10">TG-679</strain>
    </source>
</reference>
<proteinExistence type="inferred from homology"/>
<evidence type="ECO:0000313" key="10">
    <source>
        <dbReference type="Proteomes" id="UP000245680"/>
    </source>
</evidence>
<evidence type="ECO:0000259" key="8">
    <source>
        <dbReference type="PROSITE" id="PS50928"/>
    </source>
</evidence>
<comment type="similarity">
    <text evidence="7">Belongs to the binding-protein-dependent transport system permease family.</text>
</comment>
<keyword evidence="2 7" id="KW-0813">Transport</keyword>
<comment type="caution">
    <text evidence="9">The sequence shown here is derived from an EMBL/GenBank/DDBJ whole genome shotgun (WGS) entry which is preliminary data.</text>
</comment>
<dbReference type="Pfam" id="PF00528">
    <property type="entry name" value="BPD_transp_1"/>
    <property type="match status" value="1"/>
</dbReference>
<dbReference type="PANTHER" id="PTHR43386:SF25">
    <property type="entry name" value="PEPTIDE ABC TRANSPORTER PERMEASE PROTEIN"/>
    <property type="match status" value="1"/>
</dbReference>
<dbReference type="EMBL" id="QGKU01000041">
    <property type="protein sequence ID" value="PWR02093.1"/>
    <property type="molecule type" value="Genomic_DNA"/>
</dbReference>
<dbReference type="InterPro" id="IPR035906">
    <property type="entry name" value="MetI-like_sf"/>
</dbReference>
<dbReference type="Pfam" id="PF12911">
    <property type="entry name" value="OppC_N"/>
    <property type="match status" value="1"/>
</dbReference>
<sequence>MTASDTAATTPARKPGLLRRAGANPRAALGLLLLAVLVLGALIGPLVSPYDPVKPDFLVTLQAPNAAHPFGTDDLGRDIFSRILSGARVALLVGCVSVGSSIIFGTMIGLLAGFYGGWVGMVLMRVMDVLFAFPAVLLALGITAALGPSLTNAMLAISIVYLPIFARLARAQTLVVREQTFTEADRAMGFSDLSIMLRAILPNIMAPLIVQASLLFGDAIIVESYLSFLGLGTQPPQPSWGAMLKNAIGFLSLAPWMAWFPGLAIFVAVLGLNLVGDALRDRLDPRLRKSL</sequence>
<gene>
    <name evidence="9" type="ORF">DKT77_13490</name>
</gene>
<dbReference type="InterPro" id="IPR025966">
    <property type="entry name" value="OppC_N"/>
</dbReference>
<evidence type="ECO:0000313" key="9">
    <source>
        <dbReference type="EMBL" id="PWR02093.1"/>
    </source>
</evidence>
<organism evidence="9 10">
    <name type="scientific">Meridianimarinicoccus roseus</name>
    <dbReference type="NCBI Taxonomy" id="2072018"/>
    <lineage>
        <taxon>Bacteria</taxon>
        <taxon>Pseudomonadati</taxon>
        <taxon>Pseudomonadota</taxon>
        <taxon>Alphaproteobacteria</taxon>
        <taxon>Rhodobacterales</taxon>
        <taxon>Paracoccaceae</taxon>
        <taxon>Meridianimarinicoccus</taxon>
    </lineage>
</organism>
<feature type="transmembrane region" description="Helical" evidence="7">
    <location>
        <begin position="27"/>
        <end position="47"/>
    </location>
</feature>
<dbReference type="Gene3D" id="1.10.3720.10">
    <property type="entry name" value="MetI-like"/>
    <property type="match status" value="1"/>
</dbReference>
<evidence type="ECO:0000256" key="5">
    <source>
        <dbReference type="ARBA" id="ARBA00022989"/>
    </source>
</evidence>
<feature type="transmembrane region" description="Helical" evidence="7">
    <location>
        <begin position="126"/>
        <end position="146"/>
    </location>
</feature>
<evidence type="ECO:0000256" key="3">
    <source>
        <dbReference type="ARBA" id="ARBA00022475"/>
    </source>
</evidence>
<keyword evidence="4 7" id="KW-0812">Transmembrane</keyword>
<dbReference type="InterPro" id="IPR050366">
    <property type="entry name" value="BP-dependent_transpt_permease"/>
</dbReference>
<dbReference type="RefSeq" id="WP_109812217.1">
    <property type="nucleotide sequence ID" value="NZ_QGKU01000041.1"/>
</dbReference>
<comment type="subcellular location">
    <subcellularLocation>
        <location evidence="1 7">Cell membrane</location>
        <topology evidence="1 7">Multi-pass membrane protein</topology>
    </subcellularLocation>
</comment>
<protein>
    <submittedName>
        <fullName evidence="9">Peptide ABC transporter permease</fullName>
    </submittedName>
</protein>
<feature type="transmembrane region" description="Helical" evidence="7">
    <location>
        <begin position="248"/>
        <end position="276"/>
    </location>
</feature>
<evidence type="ECO:0000256" key="7">
    <source>
        <dbReference type="RuleBase" id="RU363032"/>
    </source>
</evidence>
<dbReference type="GO" id="GO:0055085">
    <property type="term" value="P:transmembrane transport"/>
    <property type="evidence" value="ECO:0007669"/>
    <property type="project" value="InterPro"/>
</dbReference>
<dbReference type="SUPFAM" id="SSF161098">
    <property type="entry name" value="MetI-like"/>
    <property type="match status" value="1"/>
</dbReference>
<dbReference type="InterPro" id="IPR000515">
    <property type="entry name" value="MetI-like"/>
</dbReference>
<evidence type="ECO:0000256" key="1">
    <source>
        <dbReference type="ARBA" id="ARBA00004651"/>
    </source>
</evidence>
<keyword evidence="3" id="KW-1003">Cell membrane</keyword>
<feature type="domain" description="ABC transmembrane type-1" evidence="8">
    <location>
        <begin position="87"/>
        <end position="276"/>
    </location>
</feature>
<dbReference type="PROSITE" id="PS50928">
    <property type="entry name" value="ABC_TM1"/>
    <property type="match status" value="1"/>
</dbReference>
<name>A0A2V2LJS9_9RHOB</name>
<dbReference type="Proteomes" id="UP000245680">
    <property type="component" value="Unassembled WGS sequence"/>
</dbReference>
<dbReference type="CDD" id="cd06261">
    <property type="entry name" value="TM_PBP2"/>
    <property type="match status" value="1"/>
</dbReference>
<accession>A0A2V2LJS9</accession>
<keyword evidence="6 7" id="KW-0472">Membrane</keyword>
<dbReference type="PANTHER" id="PTHR43386">
    <property type="entry name" value="OLIGOPEPTIDE TRANSPORT SYSTEM PERMEASE PROTEIN APPC"/>
    <property type="match status" value="1"/>
</dbReference>
<evidence type="ECO:0000256" key="2">
    <source>
        <dbReference type="ARBA" id="ARBA00022448"/>
    </source>
</evidence>
<feature type="transmembrane region" description="Helical" evidence="7">
    <location>
        <begin position="204"/>
        <end position="228"/>
    </location>
</feature>
<feature type="transmembrane region" description="Helical" evidence="7">
    <location>
        <begin position="89"/>
        <end position="114"/>
    </location>
</feature>
<keyword evidence="10" id="KW-1185">Reference proteome</keyword>
<feature type="transmembrane region" description="Helical" evidence="7">
    <location>
        <begin position="152"/>
        <end position="169"/>
    </location>
</feature>
<evidence type="ECO:0000256" key="6">
    <source>
        <dbReference type="ARBA" id="ARBA00023136"/>
    </source>
</evidence>
<dbReference type="AlphaFoldDB" id="A0A2V2LJS9"/>
<dbReference type="GO" id="GO:0005886">
    <property type="term" value="C:plasma membrane"/>
    <property type="evidence" value="ECO:0007669"/>
    <property type="project" value="UniProtKB-SubCell"/>
</dbReference>
<keyword evidence="5 7" id="KW-1133">Transmembrane helix</keyword>
<evidence type="ECO:0000256" key="4">
    <source>
        <dbReference type="ARBA" id="ARBA00022692"/>
    </source>
</evidence>
<dbReference type="OrthoDB" id="9766870at2"/>